<accession>A0A8T2QPT5</accession>
<dbReference type="OMA" id="TAEESYM"/>
<proteinExistence type="predicted"/>
<reference evidence="2" key="1">
    <citation type="submission" date="2021-08" db="EMBL/GenBank/DDBJ databases">
        <title>WGS assembly of Ceratopteris richardii.</title>
        <authorList>
            <person name="Marchant D.B."/>
            <person name="Chen G."/>
            <person name="Jenkins J."/>
            <person name="Shu S."/>
            <person name="Leebens-Mack J."/>
            <person name="Grimwood J."/>
            <person name="Schmutz J."/>
            <person name="Soltis P."/>
            <person name="Soltis D."/>
            <person name="Chen Z.-H."/>
        </authorList>
    </citation>
    <scope>NUCLEOTIDE SEQUENCE</scope>
    <source>
        <strain evidence="2">Whitten #5841</strain>
        <tissue evidence="2">Leaf</tissue>
    </source>
</reference>
<dbReference type="Pfam" id="PF01803">
    <property type="entry name" value="LIM_bind"/>
    <property type="match status" value="1"/>
</dbReference>
<feature type="compositionally biased region" description="Polar residues" evidence="1">
    <location>
        <begin position="404"/>
        <end position="415"/>
    </location>
</feature>
<evidence type="ECO:0000313" key="3">
    <source>
        <dbReference type="Proteomes" id="UP000825935"/>
    </source>
</evidence>
<feature type="region of interest" description="Disordered" evidence="1">
    <location>
        <begin position="287"/>
        <end position="315"/>
    </location>
</feature>
<dbReference type="AlphaFoldDB" id="A0A8T2QPT5"/>
<sequence length="1010" mass="110339">MMDMRQHNGGAMPSNSLQFSPQSALSNDNLFLLDPNFSSSPSMDMCGLNPTFSSQMNSDFSSVFMDSGFSNGLGFNMGSSLEIFQGQGQSVNGFYAADEWSVTSNSASGASGLQQNPQAQQQQHLNVLSNQRQNLITQNSLEHSIASDANARGHSFENGLSATSQVERSISGNTEKVFHESGDIATGQTRLQGMVKQLSALAQGSLTGAERVQGNQQGSQLDDREASNFHGGFYGTLQNLQSESLMSTNVPGVSSHDETFQHNRALQMQTMELCKHQTGLGNNIVRSGLPAMHGQQGSSQGSVYHGKDADNSSASYPAITSETLFQTGHGENVARHVPSGPQHGQHQGEQSLQAVRSLALQLQGKSAQSTLQNQLSTRFLSLPLSQTVNPSAQQLALHSQQSQGPSDQLSSLQSHKNNHPLSMLLQSQASAQFQSLSQPQVQSQVQNHGQVQAANQQAAFQARQLQSGPQQPLLQHSSFQSIQPVGVNQVLSGSNHGLHLNSSQQMIAQQMQPRLLSPTFQGLKAGGPQALQTSSPATSANSTESNLRTQMPVAIAARCIQVLQRYIQEQRKRPPGNEIHFWKSLVNDYFVPGATKRWCLSSYNSMPMGRHAQNLFPMDYWFCNLCGVHPGRGFESSTDVLPRLFKIKYASGLEDELLFLDIAEGRYMLPNGRLVLDFPRAVHESKFPELRVVRYGRLRVTFSSSFKIFSWEFCTKMHEEVVPRKDLLIQAQQLAKLVKDCEQEGFEKSAANLKAYCNEFMATARQLASKLEAPSVNDLGFSKRYVRCLQIAEVVNSMKDLISFERKTRSGPISSLANFPCARKAHDDLPTSSTSSQVINPLSQGNASSSASYSNVQIPQQGKIASDLQSAITQNSGVSAMQSSSQAALSNDADLQSDVIKNQFQTQVMHHQMQTQASNQLLTQSSSRSMLSMHGSQFGHGHPHLPAQLINSQTVNYGQLAQQIYESAGNRQVLQPLNQPITHSQSLNHTGQQSLPGTPQSEMSDMRTNT</sequence>
<feature type="region of interest" description="Disordered" evidence="1">
    <location>
        <begin position="982"/>
        <end position="1010"/>
    </location>
</feature>
<dbReference type="PANTHER" id="PTHR10378">
    <property type="entry name" value="LIM DOMAIN-BINDING PROTEIN"/>
    <property type="match status" value="1"/>
</dbReference>
<dbReference type="EMBL" id="CM035438">
    <property type="protein sequence ID" value="KAH7285572.1"/>
    <property type="molecule type" value="Genomic_DNA"/>
</dbReference>
<feature type="region of interest" description="Disordered" evidence="1">
    <location>
        <begin position="332"/>
        <end position="352"/>
    </location>
</feature>
<protein>
    <submittedName>
        <fullName evidence="2">Uncharacterized protein</fullName>
    </submittedName>
</protein>
<feature type="region of interest" description="Disordered" evidence="1">
    <location>
        <begin position="392"/>
        <end position="415"/>
    </location>
</feature>
<dbReference type="EMBL" id="CM035438">
    <property type="protein sequence ID" value="KAH7285570.1"/>
    <property type="molecule type" value="Genomic_DNA"/>
</dbReference>
<feature type="compositionally biased region" description="Polar residues" evidence="1">
    <location>
        <begin position="830"/>
        <end position="845"/>
    </location>
</feature>
<gene>
    <name evidence="2" type="ORF">KP509_33G034400</name>
</gene>
<keyword evidence="3" id="KW-1185">Reference proteome</keyword>
<feature type="compositionally biased region" description="Polar residues" evidence="1">
    <location>
        <begin position="530"/>
        <end position="546"/>
    </location>
</feature>
<feature type="compositionally biased region" description="Low complexity" evidence="1">
    <location>
        <begin position="392"/>
        <end position="403"/>
    </location>
</feature>
<dbReference type="Proteomes" id="UP000825935">
    <property type="component" value="Chromosome 33"/>
</dbReference>
<organism evidence="2 3">
    <name type="scientific">Ceratopteris richardii</name>
    <name type="common">Triangle waterfern</name>
    <dbReference type="NCBI Taxonomy" id="49495"/>
    <lineage>
        <taxon>Eukaryota</taxon>
        <taxon>Viridiplantae</taxon>
        <taxon>Streptophyta</taxon>
        <taxon>Embryophyta</taxon>
        <taxon>Tracheophyta</taxon>
        <taxon>Polypodiopsida</taxon>
        <taxon>Polypodiidae</taxon>
        <taxon>Polypodiales</taxon>
        <taxon>Pteridineae</taxon>
        <taxon>Pteridaceae</taxon>
        <taxon>Parkerioideae</taxon>
        <taxon>Ceratopteris</taxon>
    </lineage>
</organism>
<evidence type="ECO:0000313" key="2">
    <source>
        <dbReference type="EMBL" id="KAH7285570.1"/>
    </source>
</evidence>
<evidence type="ECO:0000256" key="1">
    <source>
        <dbReference type="SAM" id="MobiDB-lite"/>
    </source>
</evidence>
<feature type="compositionally biased region" description="Polar residues" evidence="1">
    <location>
        <begin position="342"/>
        <end position="352"/>
    </location>
</feature>
<name>A0A8T2QPT5_CERRI</name>
<dbReference type="InterPro" id="IPR029005">
    <property type="entry name" value="LIM-bd/SEUSS"/>
</dbReference>
<comment type="caution">
    <text evidence="2">The sequence shown here is derived from an EMBL/GenBank/DDBJ whole genome shotgun (WGS) entry which is preliminary data.</text>
</comment>
<dbReference type="OrthoDB" id="1921528at2759"/>
<feature type="region of interest" description="Disordered" evidence="1">
    <location>
        <begin position="523"/>
        <end position="546"/>
    </location>
</feature>
<feature type="region of interest" description="Disordered" evidence="1">
    <location>
        <begin position="826"/>
        <end position="854"/>
    </location>
</feature>